<keyword evidence="6" id="KW-0732">Signal</keyword>
<dbReference type="PANTHER" id="PTHR42852:SF6">
    <property type="entry name" value="THIOL:DISULFIDE INTERCHANGE PROTEIN DSBE"/>
    <property type="match status" value="1"/>
</dbReference>
<dbReference type="KEGG" id="nbe:Back2_21220"/>
<dbReference type="GO" id="GO:0030313">
    <property type="term" value="C:cell envelope"/>
    <property type="evidence" value="ECO:0007669"/>
    <property type="project" value="UniProtKB-SubCell"/>
</dbReference>
<dbReference type="InterPro" id="IPR036249">
    <property type="entry name" value="Thioredoxin-like_sf"/>
</dbReference>
<evidence type="ECO:0000256" key="6">
    <source>
        <dbReference type="SAM" id="SignalP"/>
    </source>
</evidence>
<dbReference type="OrthoDB" id="9796554at2"/>
<feature type="domain" description="Thioredoxin" evidence="7">
    <location>
        <begin position="41"/>
        <end position="187"/>
    </location>
</feature>
<protein>
    <submittedName>
        <fullName evidence="8">Cytochrome c biogenesis protein</fullName>
    </submittedName>
</protein>
<evidence type="ECO:0000256" key="4">
    <source>
        <dbReference type="ARBA" id="ARBA00023157"/>
    </source>
</evidence>
<dbReference type="PANTHER" id="PTHR42852">
    <property type="entry name" value="THIOL:DISULFIDE INTERCHANGE PROTEIN DSBE"/>
    <property type="match status" value="1"/>
</dbReference>
<evidence type="ECO:0000313" key="8">
    <source>
        <dbReference type="EMBL" id="BBH17835.1"/>
    </source>
</evidence>
<feature type="signal peptide" evidence="6">
    <location>
        <begin position="1"/>
        <end position="24"/>
    </location>
</feature>
<dbReference type="InterPro" id="IPR000866">
    <property type="entry name" value="AhpC/TSA"/>
</dbReference>
<feature type="chain" id="PRO_5018242740" evidence="6">
    <location>
        <begin position="25"/>
        <end position="187"/>
    </location>
</feature>
<dbReference type="GO" id="GO:0017004">
    <property type="term" value="P:cytochrome complex assembly"/>
    <property type="evidence" value="ECO:0007669"/>
    <property type="project" value="UniProtKB-KW"/>
</dbReference>
<keyword evidence="3" id="KW-0812">Transmembrane</keyword>
<keyword evidence="4" id="KW-1015">Disulfide bond</keyword>
<proteinExistence type="predicted"/>
<dbReference type="Gene3D" id="3.40.30.10">
    <property type="entry name" value="Glutaredoxin"/>
    <property type="match status" value="1"/>
</dbReference>
<sequence length="187" mass="19271">MKLRPLSGLLVLLSLLLVTMTGCGSSSNGVVSGGGQIVEFTTAAQRGTPINLSGTSLDGKPISVANYRGKVLVINFWWSGCWPCIAEAPKLKAAYASGKAAFIGINILDNSAAQGLAFERSLGIPYPSIYAPDGQAVLAFNGSVSPQVIPATIVLDPQGRVAAVVRGLITGNDTLKDLIQDASKAAT</sequence>
<dbReference type="AlphaFoldDB" id="A0A3G9IP46"/>
<dbReference type="InterPro" id="IPR013766">
    <property type="entry name" value="Thioredoxin_domain"/>
</dbReference>
<organism evidence="8 9">
    <name type="scientific">Nocardioides baekrokdamisoli</name>
    <dbReference type="NCBI Taxonomy" id="1804624"/>
    <lineage>
        <taxon>Bacteria</taxon>
        <taxon>Bacillati</taxon>
        <taxon>Actinomycetota</taxon>
        <taxon>Actinomycetes</taxon>
        <taxon>Propionibacteriales</taxon>
        <taxon>Nocardioidaceae</taxon>
        <taxon>Nocardioides</taxon>
    </lineage>
</organism>
<dbReference type="EMBL" id="AP019307">
    <property type="protein sequence ID" value="BBH17835.1"/>
    <property type="molecule type" value="Genomic_DNA"/>
</dbReference>
<evidence type="ECO:0000313" key="9">
    <source>
        <dbReference type="Proteomes" id="UP000271573"/>
    </source>
</evidence>
<dbReference type="GO" id="GO:0016491">
    <property type="term" value="F:oxidoreductase activity"/>
    <property type="evidence" value="ECO:0007669"/>
    <property type="project" value="InterPro"/>
</dbReference>
<keyword evidence="5" id="KW-0676">Redox-active center</keyword>
<evidence type="ECO:0000256" key="5">
    <source>
        <dbReference type="ARBA" id="ARBA00023284"/>
    </source>
</evidence>
<dbReference type="CDD" id="cd02966">
    <property type="entry name" value="TlpA_like_family"/>
    <property type="match status" value="1"/>
</dbReference>
<keyword evidence="3" id="KW-0735">Signal-anchor</keyword>
<evidence type="ECO:0000256" key="3">
    <source>
        <dbReference type="ARBA" id="ARBA00022968"/>
    </source>
</evidence>
<accession>A0A3G9IP46</accession>
<dbReference type="Pfam" id="PF00578">
    <property type="entry name" value="AhpC-TSA"/>
    <property type="match status" value="1"/>
</dbReference>
<keyword evidence="9" id="KW-1185">Reference proteome</keyword>
<evidence type="ECO:0000259" key="7">
    <source>
        <dbReference type="PROSITE" id="PS51352"/>
    </source>
</evidence>
<dbReference type="PROSITE" id="PS51257">
    <property type="entry name" value="PROKAR_LIPOPROTEIN"/>
    <property type="match status" value="1"/>
</dbReference>
<reference evidence="8 9" key="1">
    <citation type="submission" date="2018-11" db="EMBL/GenBank/DDBJ databases">
        <title>Complete genome sequence of Nocardioides baekrokdamisoli strain KCTC 39748.</title>
        <authorList>
            <person name="Kang S.W."/>
            <person name="Lee K.C."/>
            <person name="Kim K.K."/>
            <person name="Kim J.S."/>
            <person name="Kim D.S."/>
            <person name="Ko S.H."/>
            <person name="Yang S.H."/>
            <person name="Shin Y.K."/>
            <person name="Lee J.S."/>
        </authorList>
    </citation>
    <scope>NUCLEOTIDE SEQUENCE [LARGE SCALE GENOMIC DNA]</scope>
    <source>
        <strain evidence="8 9">KCTC 39748</strain>
    </source>
</reference>
<dbReference type="Proteomes" id="UP000271573">
    <property type="component" value="Chromosome"/>
</dbReference>
<keyword evidence="2" id="KW-0201">Cytochrome c-type biogenesis</keyword>
<evidence type="ECO:0000256" key="2">
    <source>
        <dbReference type="ARBA" id="ARBA00022748"/>
    </source>
</evidence>
<dbReference type="InterPro" id="IPR050553">
    <property type="entry name" value="Thioredoxin_ResA/DsbE_sf"/>
</dbReference>
<comment type="subcellular location">
    <subcellularLocation>
        <location evidence="1">Cell envelope</location>
    </subcellularLocation>
</comment>
<evidence type="ECO:0000256" key="1">
    <source>
        <dbReference type="ARBA" id="ARBA00004196"/>
    </source>
</evidence>
<gene>
    <name evidence="8" type="ORF">Back2_21220</name>
</gene>
<dbReference type="SUPFAM" id="SSF52833">
    <property type="entry name" value="Thioredoxin-like"/>
    <property type="match status" value="1"/>
</dbReference>
<dbReference type="RefSeq" id="WP_125569227.1">
    <property type="nucleotide sequence ID" value="NZ_AP019307.1"/>
</dbReference>
<dbReference type="PROSITE" id="PS51352">
    <property type="entry name" value="THIOREDOXIN_2"/>
    <property type="match status" value="1"/>
</dbReference>
<name>A0A3G9IP46_9ACTN</name>
<dbReference type="GO" id="GO:0016209">
    <property type="term" value="F:antioxidant activity"/>
    <property type="evidence" value="ECO:0007669"/>
    <property type="project" value="InterPro"/>
</dbReference>